<name>A1VVP2_POLNA</name>
<dbReference type="RefSeq" id="WP_011798245.1">
    <property type="nucleotide sequence ID" value="NC_008758.1"/>
</dbReference>
<accession>A1VVP2</accession>
<keyword evidence="3" id="KW-1185">Reference proteome</keyword>
<dbReference type="Proteomes" id="UP000000644">
    <property type="component" value="Plasmid pPNAP02"/>
</dbReference>
<organism evidence="2 3">
    <name type="scientific">Polaromonas naphthalenivorans (strain CJ2)</name>
    <dbReference type="NCBI Taxonomy" id="365044"/>
    <lineage>
        <taxon>Bacteria</taxon>
        <taxon>Pseudomonadati</taxon>
        <taxon>Pseudomonadota</taxon>
        <taxon>Betaproteobacteria</taxon>
        <taxon>Burkholderiales</taxon>
        <taxon>Comamonadaceae</taxon>
        <taxon>Polaromonas</taxon>
    </lineage>
</organism>
<dbReference type="AlphaFoldDB" id="A1VVP2"/>
<feature type="coiled-coil region" evidence="1">
    <location>
        <begin position="475"/>
        <end position="522"/>
    </location>
</feature>
<geneLocation type="plasmid" evidence="2 3">
    <name>pPNAP02</name>
</geneLocation>
<gene>
    <name evidence="2" type="ordered locus">Pnap_4443</name>
</gene>
<dbReference type="HOGENOM" id="CLU_014044_0_0_4"/>
<protein>
    <submittedName>
        <fullName evidence="2">Uncharacterized protein</fullName>
    </submittedName>
</protein>
<dbReference type="KEGG" id="pna:Pnap_4443"/>
<dbReference type="InterPro" id="IPR027417">
    <property type="entry name" value="P-loop_NTPase"/>
</dbReference>
<evidence type="ECO:0000256" key="1">
    <source>
        <dbReference type="SAM" id="Coils"/>
    </source>
</evidence>
<dbReference type="eggNOG" id="COG1196">
    <property type="taxonomic scope" value="Bacteria"/>
</dbReference>
<dbReference type="EMBL" id="CP000531">
    <property type="protein sequence ID" value="ABM39720.1"/>
    <property type="molecule type" value="Genomic_DNA"/>
</dbReference>
<evidence type="ECO:0000313" key="2">
    <source>
        <dbReference type="EMBL" id="ABM39720.1"/>
    </source>
</evidence>
<keyword evidence="2" id="KW-0614">Plasmid</keyword>
<reference evidence="3" key="1">
    <citation type="journal article" date="2009" name="Environ. Microbiol.">
        <title>The genome of Polaromonas naphthalenivorans strain CJ2, isolated from coal tar-contaminated sediment, reveals physiological and metabolic versatility and evolution through extensive horizontal gene transfer.</title>
        <authorList>
            <person name="Yagi J.M."/>
            <person name="Sims D."/>
            <person name="Brettin T."/>
            <person name="Bruce D."/>
            <person name="Madsen E.L."/>
        </authorList>
    </citation>
    <scope>NUCLEOTIDE SEQUENCE [LARGE SCALE GENOMIC DNA]</scope>
    <source>
        <strain evidence="3">CJ2</strain>
        <plasmid evidence="3">Plasmid pPNAP02</plasmid>
    </source>
</reference>
<proteinExistence type="predicted"/>
<feature type="coiled-coil region" evidence="1">
    <location>
        <begin position="557"/>
        <end position="584"/>
    </location>
</feature>
<evidence type="ECO:0000313" key="3">
    <source>
        <dbReference type="Proteomes" id="UP000000644"/>
    </source>
</evidence>
<keyword evidence="1" id="KW-0175">Coiled coil</keyword>
<dbReference type="SUPFAM" id="SSF52540">
    <property type="entry name" value="P-loop containing nucleoside triphosphate hydrolases"/>
    <property type="match status" value="1"/>
</dbReference>
<sequence length="946" mass="105679">MIPYGFQRLALLNSAGYRRAEVPLDASVSLIAPNNTGKTSLINALQFLLIVDKRRMDFGAHDVDTSRRFYFPNNGAFILLEVALPTTGTVVLGCVGKGVSHDYEYFAYKGELKLDDYRLADGTQLQQPQLKSHMARLGKLVFSYTSTEFSSALYGTRRRGPDQEPDITVFKLEHASHAESFQRVLTRTLRLDKLRSGDVKDYLLAIFRRDLPDSSIDFKAEWDKAFAEVNADRAQYLATLGQRASIGMMERQQVKRLELRGKLLCFRPLIDQQLQAWEGHFHSRGEALRSALRDVEAQQDNMQLADRALNDQQSASARQRQQLLAEQLRQETLETEFTLIACRALLEEDLAGDRSRLEQQTALVQNAGSRGSDAIGRDITAAQTERQQLQRELATLGDNLYLHLASLLNPPQLDTLNRLLSQQVMTLAPHDFTLDAAELQRWLDREQAAHPGMASLTGLKFSLQGLAPQHAQRSQSEIEKRLADLAQQLEALAQQAQAARDLDAARQKKSQLDASVRQIEAQIGRFDELQRLQAGQAARLGQLAELTDALSALALKLDSSLAAAKALRKQAEDLQVELNTLSADHTTICRLREGRRDDARMFDGLADLPHHIWLGTRQVDLAGLSEALTSYHRDCTELVQLDRDLEMRLAQLHGGGLTKFEFAGGSESEIGRIIEFAAHLAQEEQALDRKSRSAVVNVTACLRELRDGLRTFKSKMRDFNRLINRRQLSDLKVFRIEPVDETPMVEAVEQLISTAEKAESGETFELFNHASVLDDAALNRAKTLLIREGEARGCLRVEHFFRLEFIVGKAGHKEESFSDIDSAASNGTVLMAKLVTGLALLHLMQDKRHNVQAVCYLDEASALDPRNQRSLIETAHEFGYALIFASPAPLVTARYCVPITSSAGFNHISRKSWQILEPLEALEEAAWVPGTAVPLAHDAASEQAWT</sequence>